<dbReference type="Pfam" id="PF00768">
    <property type="entry name" value="Peptidase_S11"/>
    <property type="match status" value="1"/>
</dbReference>
<feature type="active site" description="Proton acceptor" evidence="7">
    <location>
        <position position="90"/>
    </location>
</feature>
<dbReference type="InterPro" id="IPR018044">
    <property type="entry name" value="Peptidase_S11"/>
</dbReference>
<evidence type="ECO:0000313" key="13">
    <source>
        <dbReference type="Proteomes" id="UP000034778"/>
    </source>
</evidence>
<evidence type="ECO:0000256" key="1">
    <source>
        <dbReference type="ARBA" id="ARBA00007164"/>
    </source>
</evidence>
<dbReference type="GO" id="GO:0009252">
    <property type="term" value="P:peptidoglycan biosynthetic process"/>
    <property type="evidence" value="ECO:0007669"/>
    <property type="project" value="UniProtKB-KW"/>
</dbReference>
<keyword evidence="6" id="KW-0961">Cell wall biogenesis/degradation</keyword>
<feature type="active site" evidence="7">
    <location>
        <position position="140"/>
    </location>
</feature>
<dbReference type="InterPro" id="IPR012338">
    <property type="entry name" value="Beta-lactam/transpept-like"/>
</dbReference>
<feature type="signal peptide" evidence="10">
    <location>
        <begin position="1"/>
        <end position="22"/>
    </location>
</feature>
<evidence type="ECO:0000256" key="7">
    <source>
        <dbReference type="PIRSR" id="PIRSR618044-1"/>
    </source>
</evidence>
<protein>
    <recommendedName>
        <fullName evidence="11">Peptidase S11 D-alanyl-D-alanine carboxypeptidase A N-terminal domain-containing protein</fullName>
    </recommendedName>
</protein>
<evidence type="ECO:0000313" key="12">
    <source>
        <dbReference type="EMBL" id="KKP43934.1"/>
    </source>
</evidence>
<keyword evidence="3" id="KW-0378">Hydrolase</keyword>
<dbReference type="SUPFAM" id="SSF56601">
    <property type="entry name" value="beta-lactamase/transpeptidase-like"/>
    <property type="match status" value="1"/>
</dbReference>
<name>A0A0F9ZIN0_9BACT</name>
<dbReference type="GO" id="GO:0006508">
    <property type="term" value="P:proteolysis"/>
    <property type="evidence" value="ECO:0007669"/>
    <property type="project" value="InterPro"/>
</dbReference>
<evidence type="ECO:0000256" key="9">
    <source>
        <dbReference type="RuleBase" id="RU004016"/>
    </source>
</evidence>
<sequence length="302" mass="32860">MKNNLLYLSLLAFVLISTSALALSNNLDNLVTYIFPEKNVKAYSLLPILKDGAKYPILSAQSVMAIDLASGVTLYEKDSSKTLLPASTTKIITALVALDSYNLDQVLKVGKVNVVGQKMGLVSGEQLLFSDLLNGLLIYSANDAAEVLASNHPGGRDLFITLMNKKVKDLGLNNTHFSNPTGLDNGAQYVTARDLIVVSKYAMKNPIFAKIVGTKEITVKSVDGRISHRLININKLLGSVEGILGIKTGWTENARENLVTEVSRNGKGVIIVVLGSSDRFGETTELIDWIFENYIWEDVIPS</sequence>
<feature type="domain" description="Peptidase S11 D-alanyl-D-alanine carboxypeptidase A N-terminal" evidence="11">
    <location>
        <begin position="55"/>
        <end position="276"/>
    </location>
</feature>
<dbReference type="PRINTS" id="PR00725">
    <property type="entry name" value="DADACBPTASE1"/>
</dbReference>
<gene>
    <name evidence="12" type="ORF">UR35_C0014G0007</name>
</gene>
<proteinExistence type="inferred from homology"/>
<evidence type="ECO:0000256" key="4">
    <source>
        <dbReference type="ARBA" id="ARBA00022960"/>
    </source>
</evidence>
<accession>A0A0F9ZIN0</accession>
<reference evidence="12 13" key="1">
    <citation type="journal article" date="2015" name="Nature">
        <title>rRNA introns, odd ribosomes, and small enigmatic genomes across a large radiation of phyla.</title>
        <authorList>
            <person name="Brown C.T."/>
            <person name="Hug L.A."/>
            <person name="Thomas B.C."/>
            <person name="Sharon I."/>
            <person name="Castelle C.J."/>
            <person name="Singh A."/>
            <person name="Wilkins M.J."/>
            <person name="Williams K.H."/>
            <person name="Banfield J.F."/>
        </authorList>
    </citation>
    <scope>NUCLEOTIDE SEQUENCE [LARGE SCALE GENOMIC DNA]</scope>
</reference>
<feature type="chain" id="PRO_5002530513" description="Peptidase S11 D-alanyl-D-alanine carboxypeptidase A N-terminal domain-containing protein" evidence="10">
    <location>
        <begin position="23"/>
        <end position="302"/>
    </location>
</feature>
<dbReference type="PANTHER" id="PTHR21581:SF6">
    <property type="entry name" value="TRAFFICKING PROTEIN PARTICLE COMPLEX SUBUNIT 12"/>
    <property type="match status" value="1"/>
</dbReference>
<feature type="active site" description="Acyl-ester intermediate" evidence="7">
    <location>
        <position position="87"/>
    </location>
</feature>
<dbReference type="EMBL" id="LBOW01000014">
    <property type="protein sequence ID" value="KKP43934.1"/>
    <property type="molecule type" value="Genomic_DNA"/>
</dbReference>
<evidence type="ECO:0000256" key="8">
    <source>
        <dbReference type="PIRSR" id="PIRSR618044-2"/>
    </source>
</evidence>
<evidence type="ECO:0000256" key="6">
    <source>
        <dbReference type="ARBA" id="ARBA00023316"/>
    </source>
</evidence>
<dbReference type="AlphaFoldDB" id="A0A0F9ZIN0"/>
<evidence type="ECO:0000256" key="2">
    <source>
        <dbReference type="ARBA" id="ARBA00022729"/>
    </source>
</evidence>
<dbReference type="GO" id="GO:0009002">
    <property type="term" value="F:serine-type D-Ala-D-Ala carboxypeptidase activity"/>
    <property type="evidence" value="ECO:0007669"/>
    <property type="project" value="InterPro"/>
</dbReference>
<keyword evidence="4" id="KW-0133">Cell shape</keyword>
<keyword evidence="5" id="KW-0573">Peptidoglycan synthesis</keyword>
<comment type="caution">
    <text evidence="12">The sequence shown here is derived from an EMBL/GenBank/DDBJ whole genome shotgun (WGS) entry which is preliminary data.</text>
</comment>
<evidence type="ECO:0000256" key="10">
    <source>
        <dbReference type="SAM" id="SignalP"/>
    </source>
</evidence>
<dbReference type="STRING" id="1618566.UR35_C0014G0007"/>
<evidence type="ECO:0000256" key="5">
    <source>
        <dbReference type="ARBA" id="ARBA00022984"/>
    </source>
</evidence>
<evidence type="ECO:0000256" key="3">
    <source>
        <dbReference type="ARBA" id="ARBA00022801"/>
    </source>
</evidence>
<dbReference type="GO" id="GO:0071555">
    <property type="term" value="P:cell wall organization"/>
    <property type="evidence" value="ECO:0007669"/>
    <property type="project" value="UniProtKB-KW"/>
</dbReference>
<comment type="similarity">
    <text evidence="1 9">Belongs to the peptidase S11 family.</text>
</comment>
<dbReference type="InterPro" id="IPR001967">
    <property type="entry name" value="Peptidase_S11_N"/>
</dbReference>
<dbReference type="GO" id="GO:0008360">
    <property type="term" value="P:regulation of cell shape"/>
    <property type="evidence" value="ECO:0007669"/>
    <property type="project" value="UniProtKB-KW"/>
</dbReference>
<dbReference type="Gene3D" id="3.40.710.10">
    <property type="entry name" value="DD-peptidase/beta-lactamase superfamily"/>
    <property type="match status" value="1"/>
</dbReference>
<keyword evidence="2 10" id="KW-0732">Signal</keyword>
<organism evidence="12 13">
    <name type="scientific">Candidatus Woesebacteria bacterium GW2011_GWB1_33_22</name>
    <dbReference type="NCBI Taxonomy" id="1618566"/>
    <lineage>
        <taxon>Bacteria</taxon>
        <taxon>Candidatus Woeseibacteriota</taxon>
    </lineage>
</organism>
<dbReference type="Proteomes" id="UP000034778">
    <property type="component" value="Unassembled WGS sequence"/>
</dbReference>
<evidence type="ECO:0000259" key="11">
    <source>
        <dbReference type="Pfam" id="PF00768"/>
    </source>
</evidence>
<dbReference type="PANTHER" id="PTHR21581">
    <property type="entry name" value="D-ALANYL-D-ALANINE CARBOXYPEPTIDASE"/>
    <property type="match status" value="1"/>
</dbReference>
<feature type="binding site" evidence="8">
    <location>
        <position position="247"/>
    </location>
    <ligand>
        <name>substrate</name>
    </ligand>
</feature>